<evidence type="ECO:0000256" key="6">
    <source>
        <dbReference type="ARBA" id="ARBA00038091"/>
    </source>
</evidence>
<keyword evidence="5" id="KW-0949">S-adenosyl-L-methionine</keyword>
<evidence type="ECO:0000313" key="10">
    <source>
        <dbReference type="Proteomes" id="UP000178735"/>
    </source>
</evidence>
<gene>
    <name evidence="9" type="ORF">A2008_04440</name>
</gene>
<comment type="similarity">
    <text evidence="6">Belongs to the methyltransferase superfamily. RlmI family.</text>
</comment>
<reference evidence="9 10" key="1">
    <citation type="journal article" date="2016" name="Nat. Commun.">
        <title>Thousands of microbial genomes shed light on interconnected biogeochemical processes in an aquifer system.</title>
        <authorList>
            <person name="Anantharaman K."/>
            <person name="Brown C.T."/>
            <person name="Hug L.A."/>
            <person name="Sharon I."/>
            <person name="Castelle C.J."/>
            <person name="Probst A.J."/>
            <person name="Thomas B.C."/>
            <person name="Singh A."/>
            <person name="Wilkins M.J."/>
            <person name="Karaoz U."/>
            <person name="Brodie E.L."/>
            <person name="Williams K.H."/>
            <person name="Hubbard S.S."/>
            <person name="Banfield J.F."/>
        </authorList>
    </citation>
    <scope>NUCLEOTIDE SEQUENCE [LARGE SCALE GENOMIC DNA]</scope>
</reference>
<feature type="domain" description="RlmI-like PUA" evidence="8">
    <location>
        <begin position="5"/>
        <end position="71"/>
    </location>
</feature>
<feature type="domain" description="S-adenosylmethionine-dependent methyltransferase" evidence="7">
    <location>
        <begin position="185"/>
        <end position="352"/>
    </location>
</feature>
<dbReference type="InterPro" id="IPR041532">
    <property type="entry name" value="RlmI-like_PUA"/>
</dbReference>
<dbReference type="Proteomes" id="UP000178735">
    <property type="component" value="Unassembled WGS sequence"/>
</dbReference>
<dbReference type="PANTHER" id="PTHR42873:SF1">
    <property type="entry name" value="S-ADENOSYLMETHIONINE-DEPENDENT METHYLTRANSFERASE DOMAIN-CONTAINING PROTEIN"/>
    <property type="match status" value="1"/>
</dbReference>
<dbReference type="CDD" id="cd02440">
    <property type="entry name" value="AdoMet_MTases"/>
    <property type="match status" value="1"/>
</dbReference>
<evidence type="ECO:0000313" key="9">
    <source>
        <dbReference type="EMBL" id="OGM05658.1"/>
    </source>
</evidence>
<dbReference type="SUPFAM" id="SSF53335">
    <property type="entry name" value="S-adenosyl-L-methionine-dependent methyltransferases"/>
    <property type="match status" value="1"/>
</dbReference>
<keyword evidence="2" id="KW-0963">Cytoplasm</keyword>
<dbReference type="Gene3D" id="3.30.750.80">
    <property type="entry name" value="RNA methyltransferase domain (HRMD) like"/>
    <property type="match status" value="1"/>
</dbReference>
<dbReference type="PANTHER" id="PTHR42873">
    <property type="entry name" value="RIBOSOMAL RNA LARGE SUBUNIT METHYLTRANSFERASE"/>
    <property type="match status" value="1"/>
</dbReference>
<comment type="subcellular location">
    <subcellularLocation>
        <location evidence="1">Cytoplasm</location>
    </subcellularLocation>
</comment>
<evidence type="ECO:0000256" key="4">
    <source>
        <dbReference type="ARBA" id="ARBA00022679"/>
    </source>
</evidence>
<organism evidence="9 10">
    <name type="scientific">Candidatus Wallbacteria bacterium GWC2_49_35</name>
    <dbReference type="NCBI Taxonomy" id="1817813"/>
    <lineage>
        <taxon>Bacteria</taxon>
        <taxon>Candidatus Walliibacteriota</taxon>
    </lineage>
</organism>
<dbReference type="CDD" id="cd11572">
    <property type="entry name" value="RlmI_M_like"/>
    <property type="match status" value="1"/>
</dbReference>
<dbReference type="GO" id="GO:0032259">
    <property type="term" value="P:methylation"/>
    <property type="evidence" value="ECO:0007669"/>
    <property type="project" value="UniProtKB-KW"/>
</dbReference>
<proteinExistence type="inferred from homology"/>
<dbReference type="Gene3D" id="2.30.130.10">
    <property type="entry name" value="PUA domain"/>
    <property type="match status" value="1"/>
</dbReference>
<dbReference type="STRING" id="1817813.A2008_04440"/>
<evidence type="ECO:0000256" key="2">
    <source>
        <dbReference type="ARBA" id="ARBA00022490"/>
    </source>
</evidence>
<dbReference type="Pfam" id="PF17785">
    <property type="entry name" value="PUA_3"/>
    <property type="match status" value="1"/>
</dbReference>
<dbReference type="CDD" id="cd21153">
    <property type="entry name" value="PUA_RlmI"/>
    <property type="match status" value="1"/>
</dbReference>
<dbReference type="InterPro" id="IPR019614">
    <property type="entry name" value="SAM-dep_methyl-trfase"/>
</dbReference>
<evidence type="ECO:0008006" key="11">
    <source>
        <dbReference type="Google" id="ProtNLM"/>
    </source>
</evidence>
<dbReference type="GO" id="GO:0008168">
    <property type="term" value="F:methyltransferase activity"/>
    <property type="evidence" value="ECO:0007669"/>
    <property type="project" value="UniProtKB-KW"/>
</dbReference>
<name>A0A1F7WTZ6_9BACT</name>
<evidence type="ECO:0000259" key="7">
    <source>
        <dbReference type="Pfam" id="PF10672"/>
    </source>
</evidence>
<comment type="caution">
    <text evidence="9">The sequence shown here is derived from an EMBL/GenBank/DDBJ whole genome shotgun (WGS) entry which is preliminary data.</text>
</comment>
<protein>
    <recommendedName>
        <fullName evidence="11">PUA domain-containing protein</fullName>
    </recommendedName>
</protein>
<dbReference type="Gene3D" id="3.40.50.150">
    <property type="entry name" value="Vaccinia Virus protein VP39"/>
    <property type="match status" value="1"/>
</dbReference>
<evidence type="ECO:0000256" key="3">
    <source>
        <dbReference type="ARBA" id="ARBA00022603"/>
    </source>
</evidence>
<dbReference type="InterPro" id="IPR029063">
    <property type="entry name" value="SAM-dependent_MTases_sf"/>
</dbReference>
<keyword evidence="3" id="KW-0489">Methyltransferase</keyword>
<dbReference type="InterPro" id="IPR015947">
    <property type="entry name" value="PUA-like_sf"/>
</dbReference>
<dbReference type="Pfam" id="PF10672">
    <property type="entry name" value="Methyltrans_SAM"/>
    <property type="match status" value="1"/>
</dbReference>
<evidence type="ECO:0000256" key="5">
    <source>
        <dbReference type="ARBA" id="ARBA00022691"/>
    </source>
</evidence>
<evidence type="ECO:0000256" key="1">
    <source>
        <dbReference type="ARBA" id="ARBA00004496"/>
    </source>
</evidence>
<accession>A0A1F7WTZ6</accession>
<evidence type="ECO:0000259" key="8">
    <source>
        <dbReference type="Pfam" id="PF17785"/>
    </source>
</evidence>
<sequence length="406" mass="44892">MNRTVAVSKRAQKRIQSLNQWVYKSDLIDAAKAAGSIANGDIVDVTDEDGRFLAQAYFSGLSQISLRVLTRRAQDPIDENFVRARLLAALDRRRKLIDLSRITIVRLLNSEADFVPGLVVDKYGDYLVLQSLAAGAEKFIDTALDFYEKETGCRGILIKNDAQVRKLEGLEMYSQWRGESASGPLRILSDGVHYIVDLAGGQKTGFFADQRKAYGLLEGRVNGGALLDCFSYSGAFSMNAFKYGAKSSVIVDVSKEAVELARETARLNGVYDRCEFVCANAFDYLKYESSKYKAASGNEPPFDFVVLDPPTFTKSKSHVGEALRGYKEIALRAARLVKNGGFILTCSCSFHITMTDFYDSQCAAFSDAGAVGYLAGAGFQDERDHPVISSMPESLYLKYFIFQMSK</sequence>
<dbReference type="EMBL" id="MGFH01000105">
    <property type="protein sequence ID" value="OGM05658.1"/>
    <property type="molecule type" value="Genomic_DNA"/>
</dbReference>
<dbReference type="GO" id="GO:0003723">
    <property type="term" value="F:RNA binding"/>
    <property type="evidence" value="ECO:0007669"/>
    <property type="project" value="InterPro"/>
</dbReference>
<dbReference type="AlphaFoldDB" id="A0A1F7WTZ6"/>
<dbReference type="InterPro" id="IPR036974">
    <property type="entry name" value="PUA_sf"/>
</dbReference>
<keyword evidence="4" id="KW-0808">Transferase</keyword>
<dbReference type="SUPFAM" id="SSF88697">
    <property type="entry name" value="PUA domain-like"/>
    <property type="match status" value="1"/>
</dbReference>
<dbReference type="GO" id="GO:0005737">
    <property type="term" value="C:cytoplasm"/>
    <property type="evidence" value="ECO:0007669"/>
    <property type="project" value="UniProtKB-SubCell"/>
</dbReference>